<evidence type="ECO:0000313" key="6">
    <source>
        <dbReference type="EMBL" id="GBO10139.1"/>
    </source>
</evidence>
<keyword evidence="1" id="KW-0233">DNA recombination</keyword>
<accession>A0A4Y2R9B7</accession>
<dbReference type="EMBL" id="BGPR01016116">
    <property type="protein sequence ID" value="GBN71892.1"/>
    <property type="molecule type" value="Genomic_DNA"/>
</dbReference>
<dbReference type="EC" id="5.6.2.3" evidence="1"/>
<comment type="cofactor">
    <cofactor evidence="1">
        <name>Mg(2+)</name>
        <dbReference type="ChEBI" id="CHEBI:18420"/>
    </cofactor>
</comment>
<dbReference type="GO" id="GO:0005524">
    <property type="term" value="F:ATP binding"/>
    <property type="evidence" value="ECO:0007669"/>
    <property type="project" value="UniProtKB-KW"/>
</dbReference>
<reference evidence="3 7" key="1">
    <citation type="journal article" date="2019" name="Sci. Rep.">
        <title>Orb-weaving spider Araneus ventricosus genome elucidates the spidroin gene catalogue.</title>
        <authorList>
            <person name="Kono N."/>
            <person name="Nakamura H."/>
            <person name="Ohtoshi R."/>
            <person name="Moran D.A.P."/>
            <person name="Shinohara A."/>
            <person name="Yoshida Y."/>
            <person name="Fujiwara M."/>
            <person name="Mori M."/>
            <person name="Tomita M."/>
            <person name="Arakawa K."/>
        </authorList>
    </citation>
    <scope>NUCLEOTIDE SEQUENCE [LARGE SCALE GENOMIC DNA]</scope>
</reference>
<evidence type="ECO:0000313" key="7">
    <source>
        <dbReference type="Proteomes" id="UP000499080"/>
    </source>
</evidence>
<comment type="similarity">
    <text evidence="1">Belongs to the helicase family.</text>
</comment>
<keyword evidence="1" id="KW-0234">DNA repair</keyword>
<dbReference type="EMBL" id="BGPR01035341">
    <property type="protein sequence ID" value="GBO10133.1"/>
    <property type="molecule type" value="Genomic_DNA"/>
</dbReference>
<dbReference type="EMBL" id="BGPR01016106">
    <property type="protein sequence ID" value="GBN71859.1"/>
    <property type="molecule type" value="Genomic_DNA"/>
</dbReference>
<evidence type="ECO:0000256" key="1">
    <source>
        <dbReference type="RuleBase" id="RU363044"/>
    </source>
</evidence>
<dbReference type="GO" id="GO:0000723">
    <property type="term" value="P:telomere maintenance"/>
    <property type="evidence" value="ECO:0007669"/>
    <property type="project" value="InterPro"/>
</dbReference>
<name>A0A4Y2R9B7_ARAVE</name>
<dbReference type="Pfam" id="PF05970">
    <property type="entry name" value="PIF1"/>
    <property type="match status" value="1"/>
</dbReference>
<dbReference type="PANTHER" id="PTHR10492:SF57">
    <property type="entry name" value="ATP-DEPENDENT DNA HELICASE"/>
    <property type="match status" value="1"/>
</dbReference>
<organism evidence="3 7">
    <name type="scientific">Araneus ventricosus</name>
    <name type="common">Orbweaver spider</name>
    <name type="synonym">Epeira ventricosa</name>
    <dbReference type="NCBI Taxonomy" id="182803"/>
    <lineage>
        <taxon>Eukaryota</taxon>
        <taxon>Metazoa</taxon>
        <taxon>Ecdysozoa</taxon>
        <taxon>Arthropoda</taxon>
        <taxon>Chelicerata</taxon>
        <taxon>Arachnida</taxon>
        <taxon>Araneae</taxon>
        <taxon>Araneomorphae</taxon>
        <taxon>Entelegynae</taxon>
        <taxon>Araneoidea</taxon>
        <taxon>Araneidae</taxon>
        <taxon>Araneus</taxon>
    </lineage>
</organism>
<keyword evidence="1" id="KW-0347">Helicase</keyword>
<evidence type="ECO:0000313" key="5">
    <source>
        <dbReference type="EMBL" id="GBO10133.1"/>
    </source>
</evidence>
<dbReference type="PANTHER" id="PTHR10492">
    <property type="match status" value="1"/>
</dbReference>
<evidence type="ECO:0000313" key="4">
    <source>
        <dbReference type="EMBL" id="GBN71892.1"/>
    </source>
</evidence>
<dbReference type="OrthoDB" id="6431410at2759"/>
<dbReference type="GO" id="GO:0006310">
    <property type="term" value="P:DNA recombination"/>
    <property type="evidence" value="ECO:0007669"/>
    <property type="project" value="UniProtKB-KW"/>
</dbReference>
<keyword evidence="7" id="KW-1185">Reference proteome</keyword>
<comment type="caution">
    <text evidence="3">The sequence shown here is derived from an EMBL/GenBank/DDBJ whole genome shotgun (WGS) entry which is preliminary data.</text>
</comment>
<keyword evidence="1" id="KW-0067">ATP-binding</keyword>
<sequence>MAQVLPEAKVTVWDECYCTVVHKRGIEALNRAFQDVRGHHQIMGGVTVFLAGDFRQTLPVVSRAISTAEVTACFKSSILWSNVKILSLRINMRVDLQSGLKAEEFSNLLVDIVDGNVLEQ</sequence>
<keyword evidence="1" id="KW-0227">DNA damage</keyword>
<dbReference type="GO" id="GO:0043139">
    <property type="term" value="F:5'-3' DNA helicase activity"/>
    <property type="evidence" value="ECO:0007669"/>
    <property type="project" value="UniProtKB-EC"/>
</dbReference>
<evidence type="ECO:0000259" key="2">
    <source>
        <dbReference type="Pfam" id="PF05970"/>
    </source>
</evidence>
<dbReference type="GO" id="GO:0006281">
    <property type="term" value="P:DNA repair"/>
    <property type="evidence" value="ECO:0007669"/>
    <property type="project" value="UniProtKB-KW"/>
</dbReference>
<gene>
    <name evidence="3" type="ORF">AVEN_140474_1</name>
    <name evidence="4" type="ORF">AVEN_162187_1</name>
    <name evidence="6" type="ORF">AVEN_203964_1</name>
    <name evidence="5" type="ORF">AVEN_74504_1</name>
</gene>
<evidence type="ECO:0000313" key="3">
    <source>
        <dbReference type="EMBL" id="GBN71859.1"/>
    </source>
</evidence>
<protein>
    <recommendedName>
        <fullName evidence="1">ATP-dependent DNA helicase</fullName>
        <ecNumber evidence="1">5.6.2.3</ecNumber>
    </recommendedName>
</protein>
<comment type="catalytic activity">
    <reaction evidence="1">
        <text>ATP + H2O = ADP + phosphate + H(+)</text>
        <dbReference type="Rhea" id="RHEA:13065"/>
        <dbReference type="ChEBI" id="CHEBI:15377"/>
        <dbReference type="ChEBI" id="CHEBI:15378"/>
        <dbReference type="ChEBI" id="CHEBI:30616"/>
        <dbReference type="ChEBI" id="CHEBI:43474"/>
        <dbReference type="ChEBI" id="CHEBI:456216"/>
        <dbReference type="EC" id="5.6.2.3"/>
    </reaction>
</comment>
<dbReference type="InterPro" id="IPR010285">
    <property type="entry name" value="DNA_helicase_pif1-like_DEAD"/>
</dbReference>
<feature type="domain" description="DNA helicase Pif1-like DEAD-box helicase" evidence="2">
    <location>
        <begin position="2"/>
        <end position="118"/>
    </location>
</feature>
<dbReference type="Proteomes" id="UP000499080">
    <property type="component" value="Unassembled WGS sequence"/>
</dbReference>
<dbReference type="EMBL" id="BGPR01035344">
    <property type="protein sequence ID" value="GBO10139.1"/>
    <property type="molecule type" value="Genomic_DNA"/>
</dbReference>
<keyword evidence="1" id="KW-0547">Nucleotide-binding</keyword>
<keyword evidence="1" id="KW-0378">Hydrolase</keyword>
<dbReference type="AlphaFoldDB" id="A0A4Y2R9B7"/>
<dbReference type="GO" id="GO:0016787">
    <property type="term" value="F:hydrolase activity"/>
    <property type="evidence" value="ECO:0007669"/>
    <property type="project" value="UniProtKB-KW"/>
</dbReference>
<proteinExistence type="inferred from homology"/>